<evidence type="ECO:0000256" key="1">
    <source>
        <dbReference type="SAM" id="Phobius"/>
    </source>
</evidence>
<keyword evidence="1" id="KW-0472">Membrane</keyword>
<reference evidence="3" key="1">
    <citation type="journal article" date="2019" name="Int. J. Syst. Evol. Microbiol.">
        <title>The Global Catalogue of Microorganisms (GCM) 10K type strain sequencing project: providing services to taxonomists for standard genome sequencing and annotation.</title>
        <authorList>
            <consortium name="The Broad Institute Genomics Platform"/>
            <consortium name="The Broad Institute Genome Sequencing Center for Infectious Disease"/>
            <person name="Wu L."/>
            <person name="Ma J."/>
        </authorList>
    </citation>
    <scope>NUCLEOTIDE SEQUENCE [LARGE SCALE GENOMIC DNA]</scope>
    <source>
        <strain evidence="3">KCTC 42964</strain>
    </source>
</reference>
<evidence type="ECO:0000313" key="3">
    <source>
        <dbReference type="Proteomes" id="UP001595528"/>
    </source>
</evidence>
<sequence length="87" mass="9132">MNDHASLFLLVTVLVLATILAIFGMKYLAVARAGRAAQDAQVELRALADRAAAAQVEAAAAMRSLQSDVAAVRARLDAIDGLLREVA</sequence>
<protein>
    <recommendedName>
        <fullName evidence="4">DNA recombination protein RmuC</fullName>
    </recommendedName>
</protein>
<comment type="caution">
    <text evidence="2">The sequence shown here is derived from an EMBL/GenBank/DDBJ whole genome shotgun (WGS) entry which is preliminary data.</text>
</comment>
<name>A0ABV7KYL1_9PROT</name>
<dbReference type="EMBL" id="JBHRTR010000023">
    <property type="protein sequence ID" value="MFC3227506.1"/>
    <property type="molecule type" value="Genomic_DNA"/>
</dbReference>
<feature type="transmembrane region" description="Helical" evidence="1">
    <location>
        <begin position="6"/>
        <end position="25"/>
    </location>
</feature>
<evidence type="ECO:0008006" key="4">
    <source>
        <dbReference type="Google" id="ProtNLM"/>
    </source>
</evidence>
<dbReference type="Proteomes" id="UP001595528">
    <property type="component" value="Unassembled WGS sequence"/>
</dbReference>
<keyword evidence="1" id="KW-0812">Transmembrane</keyword>
<keyword evidence="3" id="KW-1185">Reference proteome</keyword>
<proteinExistence type="predicted"/>
<gene>
    <name evidence="2" type="ORF">ACFOGJ_09710</name>
</gene>
<accession>A0ABV7KYL1</accession>
<dbReference type="RefSeq" id="WP_379899706.1">
    <property type="nucleotide sequence ID" value="NZ_JBHRTR010000023.1"/>
</dbReference>
<keyword evidence="1" id="KW-1133">Transmembrane helix</keyword>
<organism evidence="2 3">
    <name type="scientific">Marinibaculum pumilum</name>
    <dbReference type="NCBI Taxonomy" id="1766165"/>
    <lineage>
        <taxon>Bacteria</taxon>
        <taxon>Pseudomonadati</taxon>
        <taxon>Pseudomonadota</taxon>
        <taxon>Alphaproteobacteria</taxon>
        <taxon>Rhodospirillales</taxon>
        <taxon>Rhodospirillaceae</taxon>
        <taxon>Marinibaculum</taxon>
    </lineage>
</organism>
<evidence type="ECO:0000313" key="2">
    <source>
        <dbReference type="EMBL" id="MFC3227506.1"/>
    </source>
</evidence>